<sequence>MTTPPPQGQNPYAQAPTAPMGQQPGQPGVPQQQPYAPFPQQQGAPVPPPPAPAKPGRKNALRIVGSIVVLIIAAAVKFGIGWWASETDAETTSVGACMHNDGTETNADLNEVDCSSSKAQYKVVQKFDGSTDENKCKAVSDATISYVQTGTGHNVVLCLKEAK</sequence>
<evidence type="ECO:0000313" key="4">
    <source>
        <dbReference type="Proteomes" id="UP000608955"/>
    </source>
</evidence>
<reference evidence="3" key="2">
    <citation type="submission" date="2020-09" db="EMBL/GenBank/DDBJ databases">
        <authorList>
            <person name="Sun Q."/>
            <person name="Ohkuma M."/>
        </authorList>
    </citation>
    <scope>NUCLEOTIDE SEQUENCE</scope>
    <source>
        <strain evidence="3">JCM 4654</strain>
    </source>
</reference>
<feature type="region of interest" description="Disordered" evidence="1">
    <location>
        <begin position="1"/>
        <end position="57"/>
    </location>
</feature>
<evidence type="ECO:0000256" key="2">
    <source>
        <dbReference type="SAM" id="Phobius"/>
    </source>
</evidence>
<keyword evidence="2" id="KW-1133">Transmembrane helix</keyword>
<dbReference type="RefSeq" id="WP_190176272.1">
    <property type="nucleotide sequence ID" value="NZ_BMVF01000002.1"/>
</dbReference>
<keyword evidence="4" id="KW-1185">Reference proteome</keyword>
<proteinExistence type="predicted"/>
<feature type="transmembrane region" description="Helical" evidence="2">
    <location>
        <begin position="63"/>
        <end position="84"/>
    </location>
</feature>
<dbReference type="Proteomes" id="UP000608955">
    <property type="component" value="Unassembled WGS sequence"/>
</dbReference>
<comment type="caution">
    <text evidence="3">The sequence shown here is derived from an EMBL/GenBank/DDBJ whole genome shotgun (WGS) entry which is preliminary data.</text>
</comment>
<name>A0A919CTB5_9ACTN</name>
<keyword evidence="2" id="KW-0472">Membrane</keyword>
<dbReference type="AlphaFoldDB" id="A0A919CTB5"/>
<evidence type="ECO:0000313" key="3">
    <source>
        <dbReference type="EMBL" id="GHD85154.1"/>
    </source>
</evidence>
<gene>
    <name evidence="3" type="ORF">GCM10010508_07780</name>
</gene>
<dbReference type="EMBL" id="BMVF01000002">
    <property type="protein sequence ID" value="GHD85154.1"/>
    <property type="molecule type" value="Genomic_DNA"/>
</dbReference>
<protein>
    <submittedName>
        <fullName evidence="3">Uncharacterized protein</fullName>
    </submittedName>
</protein>
<evidence type="ECO:0000256" key="1">
    <source>
        <dbReference type="SAM" id="MobiDB-lite"/>
    </source>
</evidence>
<feature type="compositionally biased region" description="Low complexity" evidence="1">
    <location>
        <begin position="13"/>
        <end position="44"/>
    </location>
</feature>
<accession>A0A919CTB5</accession>
<organism evidence="3 4">
    <name type="scientific">Streptomyces naganishii JCM 4654</name>
    <dbReference type="NCBI Taxonomy" id="1306179"/>
    <lineage>
        <taxon>Bacteria</taxon>
        <taxon>Bacillati</taxon>
        <taxon>Actinomycetota</taxon>
        <taxon>Actinomycetes</taxon>
        <taxon>Kitasatosporales</taxon>
        <taxon>Streptomycetaceae</taxon>
        <taxon>Streptomyces</taxon>
    </lineage>
</organism>
<keyword evidence="2" id="KW-0812">Transmembrane</keyword>
<reference evidence="3" key="1">
    <citation type="journal article" date="2014" name="Int. J. Syst. Evol. Microbiol.">
        <title>Complete genome sequence of Corynebacterium casei LMG S-19264T (=DSM 44701T), isolated from a smear-ripened cheese.</title>
        <authorList>
            <consortium name="US DOE Joint Genome Institute (JGI-PGF)"/>
            <person name="Walter F."/>
            <person name="Albersmeier A."/>
            <person name="Kalinowski J."/>
            <person name="Ruckert C."/>
        </authorList>
    </citation>
    <scope>NUCLEOTIDE SEQUENCE</scope>
    <source>
        <strain evidence="3">JCM 4654</strain>
    </source>
</reference>